<keyword evidence="4" id="KW-0472">Membrane</keyword>
<evidence type="ECO:0000256" key="2">
    <source>
        <dbReference type="ARBA" id="ARBA00022737"/>
    </source>
</evidence>
<feature type="domain" description="Cadherin" evidence="7">
    <location>
        <begin position="353"/>
        <end position="430"/>
    </location>
</feature>
<evidence type="ECO:0000313" key="8">
    <source>
        <dbReference type="EMBL" id="CAG5095817.1"/>
    </source>
</evidence>
<evidence type="ECO:0000259" key="7">
    <source>
        <dbReference type="PROSITE" id="PS50268"/>
    </source>
</evidence>
<dbReference type="Gene3D" id="2.60.40.60">
    <property type="entry name" value="Cadherins"/>
    <property type="match status" value="4"/>
</dbReference>
<evidence type="ECO:0000256" key="4">
    <source>
        <dbReference type="ARBA" id="ARBA00023136"/>
    </source>
</evidence>
<dbReference type="SUPFAM" id="SSF49313">
    <property type="entry name" value="Cadherin-like"/>
    <property type="match status" value="4"/>
</dbReference>
<feature type="domain" description="Cadherin" evidence="7">
    <location>
        <begin position="288"/>
        <end position="344"/>
    </location>
</feature>
<accession>A0ABN7SA23</accession>
<reference evidence="8 9" key="1">
    <citation type="submission" date="2021-04" db="EMBL/GenBank/DDBJ databases">
        <authorList>
            <person name="Bliznina A."/>
        </authorList>
    </citation>
    <scope>NUCLEOTIDE SEQUENCE [LARGE SCALE GENOMIC DNA]</scope>
</reference>
<sequence length="833" mass="93301">MKTIHVLGLFALAKSEYFYSPASETINLLENEDFVFDLGKKIDIRDLDLSKEILLFSAQDLFSLEPNYRDSEKNRIYPAITLNKSRYENPLDRERICLNLPGVDCYVSAQVLIPRISTKPLLFTLVVKVLDANDSLPEFMLNLSSLELTFCRESLLRQDGINADFLRATDSDQGGLFYQFVEDSVPYLKLENSKNLRLSLDPSASYRTGLQTLFVEVNDSTRSTRAPIQLAIENSCTETFTFTKNEEPYRTVVEENVADFFLDIVIEHDANPEDVEVVFLDKNISDLLDIKAHNQIYLKKPLDFETSKKIQTTIALQLRGTSIILDLAQLVLEVKDINDNAPLIESFVLAPASSDEDTSSAGEINITITGDTDVFLFEQGFIWLKAMIDREAQNFFKIHVRACDEGKPKKCSEEVFQFTVLDKNDNEPFFTNCPEKVFEVEENDGSRKFLTTVRATDLDRLTGYISPFGVVEYKSDRPDILDVNNVTGQVFLNAALDREVTSFYSLPILAVDGGGRAARCNLRLRVNDQNDNSPNLDNLGDQISILEETQPGQVIIENIGGYDPDAGNFGKISYSLEDSFDGLFQIVDSSITVQKNIANITTGSAKYFNLEGRNSEWASVEVPIVNRRGDSHLLVQTEAPTPSSQFHKSATPNFSALQHGLSAFRVGNISSDSDHVTDSGKGESEQESASYTDARFSPHNLASHNGHTLKSVLSKAQYGPRCVRECGIYGHSDTCWLSTITSQGLSQHLPDFIYISQSQLTQGQMIEKNGSYRDLSRFEVDLTPIYSPSEAEPGTECRQTPLGTAIDAPYSPENMQKVNRKMQRKTPSIEHYC</sequence>
<dbReference type="PRINTS" id="PR00205">
    <property type="entry name" value="CADHERIN"/>
</dbReference>
<dbReference type="PANTHER" id="PTHR24027">
    <property type="entry name" value="CADHERIN-23"/>
    <property type="match status" value="1"/>
</dbReference>
<feature type="domain" description="Cadherin" evidence="7">
    <location>
        <begin position="20"/>
        <end position="139"/>
    </location>
</feature>
<feature type="compositionally biased region" description="Basic and acidic residues" evidence="6">
    <location>
        <begin position="672"/>
        <end position="684"/>
    </location>
</feature>
<dbReference type="PANTHER" id="PTHR24027:SF438">
    <property type="entry name" value="CADHERIN 23"/>
    <property type="match status" value="1"/>
</dbReference>
<keyword evidence="9" id="KW-1185">Reference proteome</keyword>
<dbReference type="Pfam" id="PF00028">
    <property type="entry name" value="Cadherin"/>
    <property type="match status" value="1"/>
</dbReference>
<keyword evidence="3 5" id="KW-0106">Calcium</keyword>
<feature type="domain" description="Cadherin" evidence="7">
    <location>
        <begin position="432"/>
        <end position="536"/>
    </location>
</feature>
<dbReference type="PROSITE" id="PS50268">
    <property type="entry name" value="CADHERIN_2"/>
    <property type="match status" value="4"/>
</dbReference>
<name>A0ABN7SA23_OIKDI</name>
<dbReference type="CDD" id="cd11304">
    <property type="entry name" value="Cadherin_repeat"/>
    <property type="match status" value="4"/>
</dbReference>
<dbReference type="InterPro" id="IPR002126">
    <property type="entry name" value="Cadherin-like_dom"/>
</dbReference>
<evidence type="ECO:0000256" key="5">
    <source>
        <dbReference type="PROSITE-ProRule" id="PRU00043"/>
    </source>
</evidence>
<dbReference type="InterPro" id="IPR039808">
    <property type="entry name" value="Cadherin"/>
</dbReference>
<organism evidence="8 9">
    <name type="scientific">Oikopleura dioica</name>
    <name type="common">Tunicate</name>
    <dbReference type="NCBI Taxonomy" id="34765"/>
    <lineage>
        <taxon>Eukaryota</taxon>
        <taxon>Metazoa</taxon>
        <taxon>Chordata</taxon>
        <taxon>Tunicata</taxon>
        <taxon>Appendicularia</taxon>
        <taxon>Copelata</taxon>
        <taxon>Oikopleuridae</taxon>
        <taxon>Oikopleura</taxon>
    </lineage>
</organism>
<proteinExistence type="predicted"/>
<dbReference type="EMBL" id="OU015569">
    <property type="protein sequence ID" value="CAG5095817.1"/>
    <property type="molecule type" value="Genomic_DNA"/>
</dbReference>
<dbReference type="PROSITE" id="PS00232">
    <property type="entry name" value="CADHERIN_1"/>
    <property type="match status" value="1"/>
</dbReference>
<evidence type="ECO:0000256" key="6">
    <source>
        <dbReference type="SAM" id="MobiDB-lite"/>
    </source>
</evidence>
<evidence type="ECO:0000256" key="1">
    <source>
        <dbReference type="ARBA" id="ARBA00004370"/>
    </source>
</evidence>
<evidence type="ECO:0000256" key="3">
    <source>
        <dbReference type="ARBA" id="ARBA00022837"/>
    </source>
</evidence>
<gene>
    <name evidence="8" type="ORF">OKIOD_LOCUS5909</name>
</gene>
<dbReference type="InterPro" id="IPR020894">
    <property type="entry name" value="Cadherin_CS"/>
</dbReference>
<keyword evidence="2" id="KW-0677">Repeat</keyword>
<dbReference type="InterPro" id="IPR015919">
    <property type="entry name" value="Cadherin-like_sf"/>
</dbReference>
<protein>
    <submittedName>
        <fullName evidence="8">Oidioi.mRNA.OKI2018_I69.XSR.g14351.t1.cds</fullName>
    </submittedName>
</protein>
<evidence type="ECO:0000313" key="9">
    <source>
        <dbReference type="Proteomes" id="UP001158576"/>
    </source>
</evidence>
<dbReference type="SMART" id="SM00112">
    <property type="entry name" value="CA"/>
    <property type="match status" value="3"/>
</dbReference>
<dbReference type="Proteomes" id="UP001158576">
    <property type="component" value="Chromosome XSR"/>
</dbReference>
<feature type="region of interest" description="Disordered" evidence="6">
    <location>
        <begin position="672"/>
        <end position="691"/>
    </location>
</feature>
<comment type="subcellular location">
    <subcellularLocation>
        <location evidence="1">Membrane</location>
    </subcellularLocation>
</comment>